<evidence type="ECO:0000256" key="1">
    <source>
        <dbReference type="SAM" id="Phobius"/>
    </source>
</evidence>
<dbReference type="EMBL" id="QLMH01000005">
    <property type="protein sequence ID" value="RAK19823.1"/>
    <property type="molecule type" value="Genomic_DNA"/>
</dbReference>
<dbReference type="RefSeq" id="WP_111644888.1">
    <property type="nucleotide sequence ID" value="NZ_QLMH01000005.1"/>
</dbReference>
<evidence type="ECO:0000313" key="3">
    <source>
        <dbReference type="Proteomes" id="UP000248555"/>
    </source>
</evidence>
<accession>A0A327YG49</accession>
<dbReference type="AlphaFoldDB" id="A0A327YG49"/>
<sequence>MASSQKANTKKTIANLLRARFPFLYISTWEEERVLSLIRAIASDLSLIKTPREVITWKLTTGLTNICGLRMLVFYFGSLSAFPALKFLLFSYRKCSSRTLALHALL</sequence>
<reference evidence="2 3" key="1">
    <citation type="submission" date="2018-06" db="EMBL/GenBank/DDBJ databases">
        <title>Genomic Encyclopedia of Type Strains, Phase III (KMG-III): the genomes of soil and plant-associated and newly described type strains.</title>
        <authorList>
            <person name="Whitman W."/>
        </authorList>
    </citation>
    <scope>NUCLEOTIDE SEQUENCE [LARGE SCALE GENOMIC DNA]</scope>
    <source>
        <strain evidence="2 3">CGMCC 1.8979</strain>
    </source>
</reference>
<protein>
    <submittedName>
        <fullName evidence="2">Uncharacterized protein</fullName>
    </submittedName>
</protein>
<keyword evidence="1" id="KW-1133">Transmembrane helix</keyword>
<proteinExistence type="predicted"/>
<feature type="transmembrane region" description="Helical" evidence="1">
    <location>
        <begin position="72"/>
        <end position="92"/>
    </location>
</feature>
<dbReference type="Proteomes" id="UP000248555">
    <property type="component" value="Unassembled WGS sequence"/>
</dbReference>
<organism evidence="2 3">
    <name type="scientific">Paranoxybacillus vitaminiphilus</name>
    <dbReference type="NCBI Taxonomy" id="581036"/>
    <lineage>
        <taxon>Bacteria</taxon>
        <taxon>Bacillati</taxon>
        <taxon>Bacillota</taxon>
        <taxon>Bacilli</taxon>
        <taxon>Bacillales</taxon>
        <taxon>Anoxybacillaceae</taxon>
        <taxon>Paranoxybacillus</taxon>
    </lineage>
</organism>
<keyword evidence="1" id="KW-0812">Transmembrane</keyword>
<gene>
    <name evidence="2" type="ORF">B0I26_1054</name>
</gene>
<name>A0A327YG49_9BACL</name>
<keyword evidence="3" id="KW-1185">Reference proteome</keyword>
<evidence type="ECO:0000313" key="2">
    <source>
        <dbReference type="EMBL" id="RAK19823.1"/>
    </source>
</evidence>
<keyword evidence="1" id="KW-0472">Membrane</keyword>
<comment type="caution">
    <text evidence="2">The sequence shown here is derived from an EMBL/GenBank/DDBJ whole genome shotgun (WGS) entry which is preliminary data.</text>
</comment>